<keyword evidence="2" id="KW-1185">Reference proteome</keyword>
<gene>
    <name evidence="1" type="ORF">Dsin_030015</name>
</gene>
<evidence type="ECO:0000313" key="2">
    <source>
        <dbReference type="Proteomes" id="UP001281410"/>
    </source>
</evidence>
<proteinExistence type="predicted"/>
<dbReference type="PANTHER" id="PTHR19846">
    <property type="entry name" value="WD40 REPEAT PROTEIN"/>
    <property type="match status" value="1"/>
</dbReference>
<dbReference type="GO" id="GO:0046540">
    <property type="term" value="C:U4/U6 x U5 tri-snRNP complex"/>
    <property type="evidence" value="ECO:0007669"/>
    <property type="project" value="TreeGrafter"/>
</dbReference>
<comment type="caution">
    <text evidence="1">The sequence shown here is derived from an EMBL/GenBank/DDBJ whole genome shotgun (WGS) entry which is preliminary data.</text>
</comment>
<dbReference type="GO" id="GO:0030621">
    <property type="term" value="F:U4 snRNA binding"/>
    <property type="evidence" value="ECO:0007669"/>
    <property type="project" value="TreeGrafter"/>
</dbReference>
<organism evidence="1 2">
    <name type="scientific">Dipteronia sinensis</name>
    <dbReference type="NCBI Taxonomy" id="43782"/>
    <lineage>
        <taxon>Eukaryota</taxon>
        <taxon>Viridiplantae</taxon>
        <taxon>Streptophyta</taxon>
        <taxon>Embryophyta</taxon>
        <taxon>Tracheophyta</taxon>
        <taxon>Spermatophyta</taxon>
        <taxon>Magnoliopsida</taxon>
        <taxon>eudicotyledons</taxon>
        <taxon>Gunneridae</taxon>
        <taxon>Pentapetalae</taxon>
        <taxon>rosids</taxon>
        <taxon>malvids</taxon>
        <taxon>Sapindales</taxon>
        <taxon>Sapindaceae</taxon>
        <taxon>Hippocastanoideae</taxon>
        <taxon>Acereae</taxon>
        <taxon>Dipteronia</taxon>
    </lineage>
</organism>
<dbReference type="EMBL" id="JANJYJ010000010">
    <property type="protein sequence ID" value="KAK3182729.1"/>
    <property type="molecule type" value="Genomic_DNA"/>
</dbReference>
<dbReference type="GO" id="GO:0017070">
    <property type="term" value="F:U6 snRNA binding"/>
    <property type="evidence" value="ECO:0007669"/>
    <property type="project" value="TreeGrafter"/>
</dbReference>
<protein>
    <submittedName>
        <fullName evidence="1">Uncharacterized protein</fullName>
    </submittedName>
</protein>
<reference evidence="1" key="1">
    <citation type="journal article" date="2023" name="Plant J.">
        <title>Genome sequences and population genomics provide insights into the demographic history, inbreeding, and mutation load of two 'living fossil' tree species of Dipteronia.</title>
        <authorList>
            <person name="Feng Y."/>
            <person name="Comes H.P."/>
            <person name="Chen J."/>
            <person name="Zhu S."/>
            <person name="Lu R."/>
            <person name="Zhang X."/>
            <person name="Li P."/>
            <person name="Qiu J."/>
            <person name="Olsen K.M."/>
            <person name="Qiu Y."/>
        </authorList>
    </citation>
    <scope>NUCLEOTIDE SEQUENCE</scope>
    <source>
        <strain evidence="1">NBL</strain>
    </source>
</reference>
<evidence type="ECO:0000313" key="1">
    <source>
        <dbReference type="EMBL" id="KAK3182729.1"/>
    </source>
</evidence>
<sequence>MLQYPLYTEGSKTLLDSRIDIAKYSIVRAACCLQCACRKRDDPDESMDAKIDWALKQAESLFLDCSEFQDDWPLSGCSFSYDRKLLATRYLYGSPYANTYFNKFILTI</sequence>
<dbReference type="PANTHER" id="PTHR19846:SF0">
    <property type="entry name" value="PRE-MRNA PROCESSING FACTOR 4"/>
    <property type="match status" value="1"/>
</dbReference>
<dbReference type="AlphaFoldDB" id="A0AAD9ZKA3"/>
<dbReference type="GO" id="GO:0000398">
    <property type="term" value="P:mRNA splicing, via spliceosome"/>
    <property type="evidence" value="ECO:0007669"/>
    <property type="project" value="TreeGrafter"/>
</dbReference>
<accession>A0AAD9ZKA3</accession>
<name>A0AAD9ZKA3_9ROSI</name>
<dbReference type="Proteomes" id="UP001281410">
    <property type="component" value="Unassembled WGS sequence"/>
</dbReference>